<name>A0ABS8F4T3_9FIRM</name>
<gene>
    <name evidence="2" type="ORF">LKD23_00330</name>
</gene>
<feature type="domain" description="Helicase-associated" evidence="1">
    <location>
        <begin position="530"/>
        <end position="590"/>
    </location>
</feature>
<dbReference type="Gene3D" id="6.10.140.530">
    <property type="match status" value="7"/>
</dbReference>
<feature type="domain" description="Helicase-associated" evidence="1">
    <location>
        <begin position="458"/>
        <end position="521"/>
    </location>
</feature>
<feature type="domain" description="Helicase-associated" evidence="1">
    <location>
        <begin position="597"/>
        <end position="665"/>
    </location>
</feature>
<dbReference type="PANTHER" id="PTHR33418">
    <property type="entry name" value="HELICASE-ASSOCIATED"/>
    <property type="match status" value="1"/>
</dbReference>
<protein>
    <submittedName>
        <fullName evidence="2">Helicase associated domain-containing protein</fullName>
    </submittedName>
</protein>
<dbReference type="Proteomes" id="UP001430637">
    <property type="component" value="Unassembled WGS sequence"/>
</dbReference>
<feature type="domain" description="Helicase-associated" evidence="1">
    <location>
        <begin position="386"/>
        <end position="451"/>
    </location>
</feature>
<dbReference type="Pfam" id="PF03457">
    <property type="entry name" value="HA"/>
    <property type="match status" value="7"/>
</dbReference>
<keyword evidence="3" id="KW-1185">Reference proteome</keyword>
<feature type="domain" description="Helicase-associated" evidence="1">
    <location>
        <begin position="753"/>
        <end position="820"/>
    </location>
</feature>
<proteinExistence type="predicted"/>
<dbReference type="RefSeq" id="WP_227619821.1">
    <property type="nucleotide sequence ID" value="NZ_JAJEQL010000001.1"/>
</dbReference>
<accession>A0ABS8F4T3</accession>
<dbReference type="InterPro" id="IPR005114">
    <property type="entry name" value="Helicase_assoc"/>
</dbReference>
<feature type="domain" description="Helicase-associated" evidence="1">
    <location>
        <begin position="826"/>
        <end position="891"/>
    </location>
</feature>
<dbReference type="PANTHER" id="PTHR33418:SF1">
    <property type="entry name" value="HELICASE-ASSOCIATED DOMAIN-CONTAINING PROTEIN"/>
    <property type="match status" value="1"/>
</dbReference>
<feature type="domain" description="Helicase-associated" evidence="1">
    <location>
        <begin position="670"/>
        <end position="732"/>
    </location>
</feature>
<evidence type="ECO:0000313" key="3">
    <source>
        <dbReference type="Proteomes" id="UP001430637"/>
    </source>
</evidence>
<reference evidence="2" key="1">
    <citation type="submission" date="2021-10" db="EMBL/GenBank/DDBJ databases">
        <title>Anaerobic single-cell dispensing facilitates the cultivation of human gut bacteria.</title>
        <authorList>
            <person name="Afrizal A."/>
        </authorList>
    </citation>
    <scope>NUCLEOTIDE SEQUENCE</scope>
    <source>
        <strain evidence="2">CLA-AA-H233</strain>
    </source>
</reference>
<dbReference type="EMBL" id="JAJEQL010000001">
    <property type="protein sequence ID" value="MCC2198225.1"/>
    <property type="molecule type" value="Genomic_DNA"/>
</dbReference>
<organism evidence="2 3">
    <name type="scientific">Faecalibacterium butyricigenerans</name>
    <dbReference type="NCBI Taxonomy" id="1851427"/>
    <lineage>
        <taxon>Bacteria</taxon>
        <taxon>Bacillati</taxon>
        <taxon>Bacillota</taxon>
        <taxon>Clostridia</taxon>
        <taxon>Eubacteriales</taxon>
        <taxon>Oscillospiraceae</taxon>
        <taxon>Faecalibacterium</taxon>
    </lineage>
</organism>
<evidence type="ECO:0000313" key="2">
    <source>
        <dbReference type="EMBL" id="MCC2198225.1"/>
    </source>
</evidence>
<comment type="caution">
    <text evidence="2">The sequence shown here is derived from an EMBL/GenBank/DDBJ whole genome shotgun (WGS) entry which is preliminary data.</text>
</comment>
<sequence length="899" mass="100129">MSILVHDSNKAACRAAAAALQQGCRAALVRPAGTGKGRIVWEMLAEQPDTRVLWVASCAARLELRRGLAKELGKTLDGSVRLMDCEQLAAQSALGWVALAEFRPGLLVLDGWREMSARDWTDCVQLLFRLCPEAKVLALAEPDAPGESCRAAEELLGDAVVEPLTLGGALADGLLPMPASYTALLWPQETAMARLRAEVKNLRVPGTPDPNAEKYQALSLAVEQMPSVEVLLARWLPDAAGRYLVLCEDAQTAAQMAQQAEALFGAGVHTCCADALSSDAEPFLTDEADALRLLVCVNSPAVETPLTGISGVVLVRRTAEAPAYRQMLARALAACGSVPVAELSAAFEGLTCVPQLRKECGEKPFPLSEPLSACRRAYRQLRRALDAEWERYFAAAKQMAAKKLPLDVPRAYTFEGVAVGRWLENQRLVRAGKKNGRLTAEQVARLDKIGMNWKKRLELAWENGWASARRYRDSHADLLVPVHYKDKNGFALGEWIVYNRQRYQGGSLSDDRIERLESLGMVWDTGSILWEKNYAAAVQYHLEHDDLEIPVKYVTPDGMALGVWLGSQRAAYKEGTLTAAQIEKLEALGVDWANRNDRKWQTAYEAAVKYYSAHGNIDVPTEYIDEDGILLGKWVSRQRYAWQNPERSSARVTPERKALLDELGMIWEKTDSWQHRYELAAAYKKEHGSLAVPAQYRTEDGIWLGSWLSRQKLMLREGKKLSAERCAALRELFQGENTRRLTATVPPACSVREQNWLDNYQSAKRYAEKKGTLLVPAGYVDESGFRLGVWISNLRAARKARPESFQVTPEHIAMLDAIGMQWDAREAKWDGAFRRAEEYRAAHGDLLVPVNYKTGDGFCLGDWVRRMRESYAAADDRLTAAHIQKLEALGMVWTMPQES</sequence>
<evidence type="ECO:0000259" key="1">
    <source>
        <dbReference type="Pfam" id="PF03457"/>
    </source>
</evidence>